<comment type="similarity">
    <text evidence="6">Belongs to the rubredoxin family.</text>
</comment>
<protein>
    <recommendedName>
        <fullName evidence="6">Rubredoxin</fullName>
    </recommendedName>
</protein>
<dbReference type="PANTHER" id="PTHR47627">
    <property type="entry name" value="RUBREDOXIN"/>
    <property type="match status" value="1"/>
</dbReference>
<dbReference type="EMBL" id="JBHUIY010000016">
    <property type="protein sequence ID" value="MFD2234069.1"/>
    <property type="molecule type" value="Genomic_DNA"/>
</dbReference>
<keyword evidence="9" id="KW-1185">Reference proteome</keyword>
<dbReference type="InterPro" id="IPR024935">
    <property type="entry name" value="Rubredoxin_dom"/>
</dbReference>
<dbReference type="Gene3D" id="2.20.28.10">
    <property type="match status" value="1"/>
</dbReference>
<dbReference type="RefSeq" id="WP_377315966.1">
    <property type="nucleotide sequence ID" value="NZ_JBHUIY010000016.1"/>
</dbReference>
<evidence type="ECO:0000256" key="1">
    <source>
        <dbReference type="ARBA" id="ARBA00001965"/>
    </source>
</evidence>
<evidence type="ECO:0000259" key="7">
    <source>
        <dbReference type="PROSITE" id="PS50903"/>
    </source>
</evidence>
<keyword evidence="5 6" id="KW-0408">Iron</keyword>
<accession>A0ABW5C9V2</accession>
<dbReference type="PRINTS" id="PR00163">
    <property type="entry name" value="RUBREDOXIN"/>
</dbReference>
<comment type="caution">
    <text evidence="8">The sequence shown here is derived from an EMBL/GenBank/DDBJ whole genome shotgun (WGS) entry which is preliminary data.</text>
</comment>
<evidence type="ECO:0000313" key="9">
    <source>
        <dbReference type="Proteomes" id="UP001597296"/>
    </source>
</evidence>
<dbReference type="CDD" id="cd00730">
    <property type="entry name" value="rubredoxin"/>
    <property type="match status" value="1"/>
</dbReference>
<keyword evidence="4 6" id="KW-0249">Electron transport</keyword>
<gene>
    <name evidence="8" type="ORF">ACFSNB_09640</name>
</gene>
<evidence type="ECO:0000256" key="2">
    <source>
        <dbReference type="ARBA" id="ARBA00022448"/>
    </source>
</evidence>
<keyword evidence="2" id="KW-0813">Transport</keyword>
<dbReference type="SUPFAM" id="SSF57802">
    <property type="entry name" value="Rubredoxin-like"/>
    <property type="match status" value="1"/>
</dbReference>
<evidence type="ECO:0000256" key="6">
    <source>
        <dbReference type="RuleBase" id="RU003820"/>
    </source>
</evidence>
<dbReference type="InterPro" id="IPR024934">
    <property type="entry name" value="Rubredoxin-like_dom"/>
</dbReference>
<dbReference type="InterPro" id="IPR050526">
    <property type="entry name" value="Rubredoxin_ET"/>
</dbReference>
<keyword evidence="3 6" id="KW-0479">Metal-binding</keyword>
<sequence length="70" mass="7667">MSETTPSRTGAVARESDGRLALWVCNRCGHVYDPAQGEPLQAIGPGVPFEYLPDDWLCPHCGAPKDLYLH</sequence>
<dbReference type="Pfam" id="PF00301">
    <property type="entry name" value="Rubredoxin"/>
    <property type="match status" value="1"/>
</dbReference>
<feature type="domain" description="Rubredoxin-like" evidence="7">
    <location>
        <begin position="20"/>
        <end position="68"/>
    </location>
</feature>
<comment type="cofactor">
    <cofactor evidence="1 6">
        <name>Fe(3+)</name>
        <dbReference type="ChEBI" id="CHEBI:29034"/>
    </cofactor>
</comment>
<name>A0ABW5C9V2_9PROT</name>
<dbReference type="Proteomes" id="UP001597296">
    <property type="component" value="Unassembled WGS sequence"/>
</dbReference>
<dbReference type="PROSITE" id="PS50903">
    <property type="entry name" value="RUBREDOXIN_LIKE"/>
    <property type="match status" value="1"/>
</dbReference>
<evidence type="ECO:0000313" key="8">
    <source>
        <dbReference type="EMBL" id="MFD2234069.1"/>
    </source>
</evidence>
<organism evidence="8 9">
    <name type="scientific">Phaeospirillum tilakii</name>
    <dbReference type="NCBI Taxonomy" id="741673"/>
    <lineage>
        <taxon>Bacteria</taxon>
        <taxon>Pseudomonadati</taxon>
        <taxon>Pseudomonadota</taxon>
        <taxon>Alphaproteobacteria</taxon>
        <taxon>Rhodospirillales</taxon>
        <taxon>Rhodospirillaceae</taxon>
        <taxon>Phaeospirillum</taxon>
    </lineage>
</organism>
<dbReference type="InterPro" id="IPR018527">
    <property type="entry name" value="Rubredoxin_Fe_BS"/>
</dbReference>
<evidence type="ECO:0000256" key="3">
    <source>
        <dbReference type="ARBA" id="ARBA00022723"/>
    </source>
</evidence>
<dbReference type="PANTHER" id="PTHR47627:SF1">
    <property type="entry name" value="RUBREDOXIN-1-RELATED"/>
    <property type="match status" value="1"/>
</dbReference>
<dbReference type="PROSITE" id="PS00202">
    <property type="entry name" value="RUBREDOXIN"/>
    <property type="match status" value="1"/>
</dbReference>
<reference evidence="9" key="1">
    <citation type="journal article" date="2019" name="Int. J. Syst. Evol. Microbiol.">
        <title>The Global Catalogue of Microorganisms (GCM) 10K type strain sequencing project: providing services to taxonomists for standard genome sequencing and annotation.</title>
        <authorList>
            <consortium name="The Broad Institute Genomics Platform"/>
            <consortium name="The Broad Institute Genome Sequencing Center for Infectious Disease"/>
            <person name="Wu L."/>
            <person name="Ma J."/>
        </authorList>
    </citation>
    <scope>NUCLEOTIDE SEQUENCE [LARGE SCALE GENOMIC DNA]</scope>
    <source>
        <strain evidence="9">KCTC 15012</strain>
    </source>
</reference>
<proteinExistence type="inferred from homology"/>
<evidence type="ECO:0000256" key="5">
    <source>
        <dbReference type="ARBA" id="ARBA00023004"/>
    </source>
</evidence>
<evidence type="ECO:0000256" key="4">
    <source>
        <dbReference type="ARBA" id="ARBA00022982"/>
    </source>
</evidence>